<dbReference type="InterPro" id="IPR024535">
    <property type="entry name" value="RHGA/B-epi-like_pectate_lyase"/>
</dbReference>
<keyword evidence="1" id="KW-0732">Signal</keyword>
<feature type="chain" id="PRO_5047091803" description="Rhamnogalacturonase A/B/Epimerase-like pectate lyase domain-containing protein" evidence="1">
    <location>
        <begin position="21"/>
        <end position="545"/>
    </location>
</feature>
<proteinExistence type="predicted"/>
<name>A0ABR8JX19_9BACT</name>
<keyword evidence="4" id="KW-1185">Reference proteome</keyword>
<gene>
    <name evidence="3" type="ORF">IC234_13435</name>
</gene>
<organism evidence="3 4">
    <name type="scientific">Hymenobacter armeniacus</name>
    <dbReference type="NCBI Taxonomy" id="2771358"/>
    <lineage>
        <taxon>Bacteria</taxon>
        <taxon>Pseudomonadati</taxon>
        <taxon>Bacteroidota</taxon>
        <taxon>Cytophagia</taxon>
        <taxon>Cytophagales</taxon>
        <taxon>Hymenobacteraceae</taxon>
        <taxon>Hymenobacter</taxon>
    </lineage>
</organism>
<comment type="caution">
    <text evidence="3">The sequence shown here is derived from an EMBL/GenBank/DDBJ whole genome shotgun (WGS) entry which is preliminary data.</text>
</comment>
<evidence type="ECO:0000256" key="1">
    <source>
        <dbReference type="SAM" id="SignalP"/>
    </source>
</evidence>
<dbReference type="InterPro" id="IPR012334">
    <property type="entry name" value="Pectin_lyas_fold"/>
</dbReference>
<dbReference type="Proteomes" id="UP000606003">
    <property type="component" value="Unassembled WGS sequence"/>
</dbReference>
<evidence type="ECO:0000313" key="3">
    <source>
        <dbReference type="EMBL" id="MBD2723130.1"/>
    </source>
</evidence>
<feature type="domain" description="Rhamnogalacturonase A/B/Epimerase-like pectate lyase" evidence="2">
    <location>
        <begin position="74"/>
        <end position="169"/>
    </location>
</feature>
<protein>
    <recommendedName>
        <fullName evidence="2">Rhamnogalacturonase A/B/Epimerase-like pectate lyase domain-containing protein</fullName>
    </recommendedName>
</protein>
<evidence type="ECO:0000259" key="2">
    <source>
        <dbReference type="Pfam" id="PF12708"/>
    </source>
</evidence>
<dbReference type="Pfam" id="PF12708">
    <property type="entry name" value="Pect-lyase_RHGA_epim"/>
    <property type="match status" value="1"/>
</dbReference>
<reference evidence="3 4" key="1">
    <citation type="submission" date="2020-09" db="EMBL/GenBank/DDBJ databases">
        <authorList>
            <person name="Kim M.K."/>
        </authorList>
    </citation>
    <scope>NUCLEOTIDE SEQUENCE [LARGE SCALE GENOMIC DNA]</scope>
    <source>
        <strain evidence="3 4">BT189</strain>
    </source>
</reference>
<dbReference type="Gene3D" id="2.160.20.10">
    <property type="entry name" value="Single-stranded right-handed beta-helix, Pectin lyase-like"/>
    <property type="match status" value="1"/>
</dbReference>
<evidence type="ECO:0000313" key="4">
    <source>
        <dbReference type="Proteomes" id="UP000606003"/>
    </source>
</evidence>
<dbReference type="SUPFAM" id="SSF51126">
    <property type="entry name" value="Pectin lyase-like"/>
    <property type="match status" value="1"/>
</dbReference>
<dbReference type="RefSeq" id="WP_190925445.1">
    <property type="nucleotide sequence ID" value="NZ_JACXAC010000004.1"/>
</dbReference>
<dbReference type="EMBL" id="JACXAC010000004">
    <property type="protein sequence ID" value="MBD2723130.1"/>
    <property type="molecule type" value="Genomic_DNA"/>
</dbReference>
<feature type="signal peptide" evidence="1">
    <location>
        <begin position="1"/>
        <end position="20"/>
    </location>
</feature>
<sequence>MNKPSVLLAVFLLTAHSAFCQEWRSSLYPSNWKPGMQDSEGRFLHDFSYAGYHRGERALPDIKKNTVDVTKAPYAADNSGKEDVTATIQKALNDVGQRGGGVVYLPAGKYRIDVSAAKANPLKISYSNVVLRGAGIGQTFIFNDNSDVRNTAVIQAKPTAGGNWLSPESKAVSIAQDLLLPTQTIPVSSVQDFKVGDWIVLRTDVTKEFITEHNMDNLWEPSLVGTLFYRYITAIDKKANTLQIDAPTRYFLKKRDNARVYNVQPVLSEVGIEGFSIANRQSTLPGLGGLDFNTKGTAAYEVHGAHLIMINSAINCWIRNVSTYKPDENKDDIHLVSSGVLLQNSRFVTVDACSFQKAQYLGEGGNGYMYTLASNDCLIRNCFAAYARHNYDFKSMRSNGNVILRCRGENSTLASDFHMHLSMANLFDNTTLNKDFLEAKFRPWGTLPEMHGYPTTQSVYWNTVGEAYPAKSPYVIDSEQFGWGYVIGTSGPASAVKTSPTAGKIKEYNYDSAPEDFKEGIGKGESLLPKSLYLDQLARRLKLLK</sequence>
<dbReference type="InterPro" id="IPR011050">
    <property type="entry name" value="Pectin_lyase_fold/virulence"/>
</dbReference>
<accession>A0ABR8JX19</accession>